<gene>
    <name evidence="10" type="ORF">TRIADDRAFT_58606</name>
</gene>
<evidence type="ECO:0000256" key="2">
    <source>
        <dbReference type="ARBA" id="ARBA00006058"/>
    </source>
</evidence>
<dbReference type="GeneID" id="6755991"/>
<protein>
    <submittedName>
        <fullName evidence="10">Uncharacterized protein</fullName>
    </submittedName>
</protein>
<feature type="signal peptide" evidence="9">
    <location>
        <begin position="1"/>
        <end position="21"/>
    </location>
</feature>
<feature type="region of interest" description="Disordered" evidence="7">
    <location>
        <begin position="768"/>
        <end position="827"/>
    </location>
</feature>
<dbReference type="GO" id="GO:0016020">
    <property type="term" value="C:membrane"/>
    <property type="evidence" value="ECO:0007669"/>
    <property type="project" value="UniProtKB-SubCell"/>
</dbReference>
<dbReference type="PANTHER" id="PTHR22730:SF1">
    <property type="entry name" value="PROMININ-LIKE PROTEIN"/>
    <property type="match status" value="1"/>
</dbReference>
<dbReference type="PANTHER" id="PTHR22730">
    <property type="entry name" value="PROMININ PROM PROTEIN"/>
    <property type="match status" value="1"/>
</dbReference>
<evidence type="ECO:0000256" key="6">
    <source>
        <dbReference type="ARBA" id="ARBA00023180"/>
    </source>
</evidence>
<dbReference type="PhylomeDB" id="B3S358"/>
<evidence type="ECO:0000256" key="5">
    <source>
        <dbReference type="ARBA" id="ARBA00023136"/>
    </source>
</evidence>
<evidence type="ECO:0000256" key="1">
    <source>
        <dbReference type="ARBA" id="ARBA00004141"/>
    </source>
</evidence>
<reference evidence="10 11" key="1">
    <citation type="journal article" date="2008" name="Nature">
        <title>The Trichoplax genome and the nature of placozoans.</title>
        <authorList>
            <person name="Srivastava M."/>
            <person name="Begovic E."/>
            <person name="Chapman J."/>
            <person name="Putnam N.H."/>
            <person name="Hellsten U."/>
            <person name="Kawashima T."/>
            <person name="Kuo A."/>
            <person name="Mitros T."/>
            <person name="Salamov A."/>
            <person name="Carpenter M.L."/>
            <person name="Signorovitch A.Y."/>
            <person name="Moreno M.A."/>
            <person name="Kamm K."/>
            <person name="Grimwood J."/>
            <person name="Schmutz J."/>
            <person name="Shapiro H."/>
            <person name="Grigoriev I.V."/>
            <person name="Buss L.W."/>
            <person name="Schierwater B."/>
            <person name="Dellaporta S.L."/>
            <person name="Rokhsar D.S."/>
        </authorList>
    </citation>
    <scope>NUCLEOTIDE SEQUENCE [LARGE SCALE GENOMIC DNA]</scope>
    <source>
        <strain evidence="10 11">Grell-BS-1999</strain>
    </source>
</reference>
<dbReference type="InterPro" id="IPR008795">
    <property type="entry name" value="Prominin"/>
</dbReference>
<sequence length="827" mass="88581">MSKFQVGILTFLVLAIHTVYGQNTTTVNNGVITFSQLPTIGTTQSNPNDYVPESNLATLYAMAKGFTNALIPGHLPYTFMVGILSNLQTPNDILTYVTTNYHSLTSKEVGLLACVAIGLLIGVLMPIVGLIFCCCRMCGKCGGAMVQTHKKRSHCYCYTIFLAIFASIALAGGILNILTDKHIMATVPYVNGVAQEAISDLNRWKNTATAQIETLAGPQLNYTADLVKADLGDAAVRSELGAPLQVAVEPHADSSIVTVTNISKTVNDTADELNAINARRTQLVALQTSLTNEVNKAKTDLNSAISDCNTLPGSPCSDIDTSVINVNVDYGTLPSIDSQIAEVQKVRNLGLTNMASQAQSEIRNLPDTVVTQTSATRSSVVTSVNTLQSQAGSQVATITQPIKNIDFSTFYTPIANALNGITNSDAYKYAEYGLNGFAGLLILQAGLIMLALLLGGLSYKDDVPSIKRSTTSNIAGYLLMAAAGLIIIFSFLYCFVAITLLTIGANTEKACQGLRDNSFFSQVADARLPGGKTVLESLINPSNANNPTTQLFSGISAAGLISACQQNRALYTALNLSKSANIANIVEGGLVNTINKAKVTFNISDYADTLTAKAEQIRQVPHPTAMNTSLQLLVTNKAKLSTQITSVKDAVINWNSYVANTLPNTVAGVINTFKNKLFGYVRQYSSHLSSEMKNSVGRCQPVYNAYASLALKAACGYGIDGLSGFWFALCMCVGCFIPNCILSIKLAKYFRRMKTEFFTSKNAKQMFENSPNKDNVQLKNYKGNKVGPSGPVAEKVPPPPGYKANGHRGPPRPPMKRSSGHKVPIAY</sequence>
<dbReference type="EMBL" id="DS985248">
    <property type="protein sequence ID" value="EDV22732.1"/>
    <property type="molecule type" value="Genomic_DNA"/>
</dbReference>
<evidence type="ECO:0000256" key="4">
    <source>
        <dbReference type="ARBA" id="ARBA00022989"/>
    </source>
</evidence>
<keyword evidence="3 8" id="KW-0812">Transmembrane</keyword>
<keyword evidence="11" id="KW-1185">Reference proteome</keyword>
<evidence type="ECO:0000256" key="8">
    <source>
        <dbReference type="SAM" id="Phobius"/>
    </source>
</evidence>
<feature type="transmembrane region" description="Helical" evidence="8">
    <location>
        <begin position="109"/>
        <end position="134"/>
    </location>
</feature>
<dbReference type="CTD" id="6755991"/>
<evidence type="ECO:0000256" key="3">
    <source>
        <dbReference type="ARBA" id="ARBA00022692"/>
    </source>
</evidence>
<feature type="transmembrane region" description="Helical" evidence="8">
    <location>
        <begin position="725"/>
        <end position="744"/>
    </location>
</feature>
<feature type="transmembrane region" description="Helical" evidence="8">
    <location>
        <begin position="432"/>
        <end position="454"/>
    </location>
</feature>
<keyword evidence="9" id="KW-0732">Signal</keyword>
<dbReference type="AlphaFoldDB" id="B3S358"/>
<dbReference type="KEGG" id="tad:TRIADDRAFT_58606"/>
<feature type="transmembrane region" description="Helical" evidence="8">
    <location>
        <begin position="155"/>
        <end position="178"/>
    </location>
</feature>
<dbReference type="InParanoid" id="B3S358"/>
<keyword evidence="5 8" id="KW-0472">Membrane</keyword>
<feature type="transmembrane region" description="Helical" evidence="8">
    <location>
        <begin position="475"/>
        <end position="501"/>
    </location>
</feature>
<name>B3S358_TRIAD</name>
<keyword evidence="4 8" id="KW-1133">Transmembrane helix</keyword>
<evidence type="ECO:0000313" key="11">
    <source>
        <dbReference type="Proteomes" id="UP000009022"/>
    </source>
</evidence>
<evidence type="ECO:0000256" key="9">
    <source>
        <dbReference type="SAM" id="SignalP"/>
    </source>
</evidence>
<feature type="compositionally biased region" description="Polar residues" evidence="7">
    <location>
        <begin position="768"/>
        <end position="778"/>
    </location>
</feature>
<dbReference type="RefSeq" id="XP_002114598.1">
    <property type="nucleotide sequence ID" value="XM_002114562.1"/>
</dbReference>
<accession>B3S358</accession>
<proteinExistence type="inferred from homology"/>
<evidence type="ECO:0000313" key="10">
    <source>
        <dbReference type="EMBL" id="EDV22732.1"/>
    </source>
</evidence>
<feature type="compositionally biased region" description="Basic residues" evidence="7">
    <location>
        <begin position="805"/>
        <end position="820"/>
    </location>
</feature>
<dbReference type="HOGENOM" id="CLU_398142_0_0_1"/>
<dbReference type="Proteomes" id="UP000009022">
    <property type="component" value="Unassembled WGS sequence"/>
</dbReference>
<evidence type="ECO:0000256" key="7">
    <source>
        <dbReference type="SAM" id="MobiDB-lite"/>
    </source>
</evidence>
<keyword evidence="6" id="KW-0325">Glycoprotein</keyword>
<dbReference type="eggNOG" id="KOG4331">
    <property type="taxonomic scope" value="Eukaryota"/>
</dbReference>
<comment type="similarity">
    <text evidence="2">Belongs to the prominin family.</text>
</comment>
<dbReference type="OMA" id="MFIANKF"/>
<organism evidence="10 11">
    <name type="scientific">Trichoplax adhaerens</name>
    <name type="common">Trichoplax reptans</name>
    <dbReference type="NCBI Taxonomy" id="10228"/>
    <lineage>
        <taxon>Eukaryota</taxon>
        <taxon>Metazoa</taxon>
        <taxon>Placozoa</taxon>
        <taxon>Uniplacotomia</taxon>
        <taxon>Trichoplacea</taxon>
        <taxon>Trichoplacidae</taxon>
        <taxon>Trichoplax</taxon>
    </lineage>
</organism>
<comment type="subcellular location">
    <subcellularLocation>
        <location evidence="1">Membrane</location>
        <topology evidence="1">Multi-pass membrane protein</topology>
    </subcellularLocation>
</comment>
<dbReference type="Pfam" id="PF05478">
    <property type="entry name" value="Prominin"/>
    <property type="match status" value="2"/>
</dbReference>
<feature type="chain" id="PRO_5002798437" evidence="9">
    <location>
        <begin position="22"/>
        <end position="827"/>
    </location>
</feature>
<dbReference type="OrthoDB" id="6229420at2759"/>